<gene>
    <name evidence="2" type="ORF">PGO_002740</name>
</gene>
<keyword evidence="1" id="KW-0812">Transmembrane</keyword>
<evidence type="ECO:0000313" key="3">
    <source>
        <dbReference type="Proteomes" id="UP000195521"/>
    </source>
</evidence>
<evidence type="ECO:0000313" key="2">
    <source>
        <dbReference type="EMBL" id="GAW84392.1"/>
    </source>
</evidence>
<name>A0A1Y1JUG1_PLAGO</name>
<keyword evidence="1" id="KW-1133">Transmembrane helix</keyword>
<accession>A0A1Y1JUG1</accession>
<feature type="transmembrane region" description="Helical" evidence="1">
    <location>
        <begin position="192"/>
        <end position="213"/>
    </location>
</feature>
<reference evidence="3" key="1">
    <citation type="submission" date="2017-04" db="EMBL/GenBank/DDBJ databases">
        <title>Plasmodium gonderi genome.</title>
        <authorList>
            <person name="Arisue N."/>
            <person name="Honma H."/>
            <person name="Kawai S."/>
            <person name="Tougan T."/>
            <person name="Tanabe K."/>
            <person name="Horii T."/>
        </authorList>
    </citation>
    <scope>NUCLEOTIDE SEQUENCE [LARGE SCALE GENOMIC DNA]</scope>
    <source>
        <strain evidence="3">ATCC 30045</strain>
    </source>
</reference>
<dbReference type="GeneID" id="39745200"/>
<dbReference type="Proteomes" id="UP000195521">
    <property type="component" value="Unassembled WGS sequence"/>
</dbReference>
<dbReference type="EMBL" id="BDQF01000293">
    <property type="protein sequence ID" value="GAW84392.1"/>
    <property type="molecule type" value="Genomic_DNA"/>
</dbReference>
<sequence>MTRFNYDSIFSLFPKCEELMSAVSINEEHLSTWEDNCNNFKKKFQNISNPYALDICLFNLIDGKHHLFIKEFYMKLIELAFESTYFDTYFYNIKEHNISDEFDIVKDLYDINIEIDNIKKSDSTKCNNNICMCAKNCEQIYSQLKYECEKKYDSGLHTTLENIRNKLIQVNSIKDCTINLPDILPFIQRRTLLVSTSISIFTILLILCAVFFINKFTPYRSHLQVSVKRIIHVFKNTNEVWDIMQSFEAYYNNSGDRRYNVLYNFA</sequence>
<protein>
    <submittedName>
        <fullName evidence="2">Variable surface protein</fullName>
    </submittedName>
</protein>
<keyword evidence="1" id="KW-0472">Membrane</keyword>
<organism evidence="2 3">
    <name type="scientific">Plasmodium gonderi</name>
    <dbReference type="NCBI Taxonomy" id="77519"/>
    <lineage>
        <taxon>Eukaryota</taxon>
        <taxon>Sar</taxon>
        <taxon>Alveolata</taxon>
        <taxon>Apicomplexa</taxon>
        <taxon>Aconoidasida</taxon>
        <taxon>Haemosporida</taxon>
        <taxon>Plasmodiidae</taxon>
        <taxon>Plasmodium</taxon>
        <taxon>Plasmodium (Plasmodium)</taxon>
    </lineage>
</organism>
<dbReference type="AlphaFoldDB" id="A0A1Y1JUG1"/>
<comment type="caution">
    <text evidence="2">The sequence shown here is derived from an EMBL/GenBank/DDBJ whole genome shotgun (WGS) entry which is preliminary data.</text>
</comment>
<keyword evidence="3" id="KW-1185">Reference proteome</keyword>
<proteinExistence type="predicted"/>
<evidence type="ECO:0000256" key="1">
    <source>
        <dbReference type="SAM" id="Phobius"/>
    </source>
</evidence>
<dbReference type="RefSeq" id="XP_028546981.1">
    <property type="nucleotide sequence ID" value="XM_028691180.1"/>
</dbReference>